<dbReference type="GO" id="GO:0005737">
    <property type="term" value="C:cytoplasm"/>
    <property type="evidence" value="ECO:0007669"/>
    <property type="project" value="UniProtKB-SubCell"/>
</dbReference>
<comment type="pathway">
    <text evidence="5">Carbohydrate metabolism; L-rhamnose metabolism.</text>
</comment>
<proteinExistence type="inferred from homology"/>
<dbReference type="EMBL" id="UASO01000009">
    <property type="protein sequence ID" value="SQC87504.1"/>
    <property type="molecule type" value="Genomic_DNA"/>
</dbReference>
<comment type="function">
    <text evidence="5">Involved in the anomeric conversion of L-rhamnose.</text>
</comment>
<comment type="subcellular location">
    <subcellularLocation>
        <location evidence="5">Cytoplasm</location>
    </subcellularLocation>
</comment>
<accession>A0A2X3IX07</accession>
<evidence type="ECO:0000256" key="3">
    <source>
        <dbReference type="ARBA" id="ARBA00023277"/>
    </source>
</evidence>
<comment type="similarity">
    <text evidence="5">Belongs to the rhamnose mutarotase family.</text>
</comment>
<feature type="binding site" evidence="5">
    <location>
        <begin position="76"/>
        <end position="77"/>
    </location>
    <ligand>
        <name>substrate</name>
    </ligand>
</feature>
<dbReference type="PANTHER" id="PTHR34389:SF2">
    <property type="entry name" value="L-RHAMNOSE MUTAROTASE"/>
    <property type="match status" value="1"/>
</dbReference>
<dbReference type="EC" id="5.1.3.32" evidence="5 6"/>
<evidence type="ECO:0000256" key="1">
    <source>
        <dbReference type="ARBA" id="ARBA00022490"/>
    </source>
</evidence>
<keyword evidence="1 5" id="KW-0963">Cytoplasm</keyword>
<name>A0A2X3IX07_KLEPN</name>
<dbReference type="Pfam" id="PF05336">
    <property type="entry name" value="rhaM"/>
    <property type="match status" value="1"/>
</dbReference>
<keyword evidence="2 5" id="KW-0413">Isomerase</keyword>
<keyword evidence="3 5" id="KW-0119">Carbohydrate metabolism</keyword>
<comment type="subunit">
    <text evidence="5">Homodimer.</text>
</comment>
<dbReference type="Gene3D" id="3.30.70.100">
    <property type="match status" value="1"/>
</dbReference>
<evidence type="ECO:0000256" key="6">
    <source>
        <dbReference type="NCBIfam" id="TIGR02625"/>
    </source>
</evidence>
<dbReference type="GO" id="GO:0019301">
    <property type="term" value="P:rhamnose catabolic process"/>
    <property type="evidence" value="ECO:0007669"/>
    <property type="project" value="UniProtKB-UniRule"/>
</dbReference>
<dbReference type="SUPFAM" id="SSF54909">
    <property type="entry name" value="Dimeric alpha+beta barrel"/>
    <property type="match status" value="1"/>
</dbReference>
<evidence type="ECO:0000256" key="2">
    <source>
        <dbReference type="ARBA" id="ARBA00023235"/>
    </source>
</evidence>
<evidence type="ECO:0000313" key="7">
    <source>
        <dbReference type="EMBL" id="SQC87504.1"/>
    </source>
</evidence>
<evidence type="ECO:0000256" key="5">
    <source>
        <dbReference type="HAMAP-Rule" id="MF_01663"/>
    </source>
</evidence>
<dbReference type="AlphaFoldDB" id="A0A2X3IX07"/>
<dbReference type="InterPro" id="IPR013448">
    <property type="entry name" value="L-rhamnose_mutarotase"/>
</dbReference>
<dbReference type="GO" id="GO:0062192">
    <property type="term" value="F:L-rhamnose mutarotase activity"/>
    <property type="evidence" value="ECO:0007669"/>
    <property type="project" value="UniProtKB-UniRule"/>
</dbReference>
<keyword evidence="4 5" id="KW-0684">Rhamnose metabolism</keyword>
<organism evidence="7 8">
    <name type="scientific">Klebsiella pneumoniae</name>
    <dbReference type="NCBI Taxonomy" id="573"/>
    <lineage>
        <taxon>Bacteria</taxon>
        <taxon>Pseudomonadati</taxon>
        <taxon>Pseudomonadota</taxon>
        <taxon>Gammaproteobacteria</taxon>
        <taxon>Enterobacterales</taxon>
        <taxon>Enterobacteriaceae</taxon>
        <taxon>Klebsiella/Raoultella group</taxon>
        <taxon>Klebsiella</taxon>
        <taxon>Klebsiella pneumoniae complex</taxon>
    </lineage>
</organism>
<feature type="active site" description="Proton donor" evidence="5">
    <location>
        <position position="22"/>
    </location>
</feature>
<sequence length="117" mass="14041">MIRKAFVMQVNPDAHEEYQRRHNPIWPELEAVLKDHGAHHYAIYLDKERHLLFATVEIESEARWEAVASTEVCQRWWKYMREVMPSNPDNSPLMRSSKKCFIWRKNNWPPPDGRPVD</sequence>
<reference evidence="7 8" key="1">
    <citation type="submission" date="2018-06" db="EMBL/GenBank/DDBJ databases">
        <authorList>
            <consortium name="Pathogen Informatics"/>
            <person name="Doyle S."/>
        </authorList>
    </citation>
    <scope>NUCLEOTIDE SEQUENCE [LARGE SCALE GENOMIC DNA]</scope>
    <source>
        <strain evidence="7 8">NCTC9645</strain>
    </source>
</reference>
<feature type="binding site" evidence="5">
    <location>
        <position position="18"/>
    </location>
    <ligand>
        <name>substrate</name>
    </ligand>
</feature>
<protein>
    <recommendedName>
        <fullName evidence="5 6">L-rhamnose mutarotase</fullName>
        <ecNumber evidence="5 6">5.1.3.32</ecNumber>
    </recommendedName>
    <alternativeName>
        <fullName evidence="5">Rhamnose 1-epimerase</fullName>
    </alternativeName>
    <alternativeName>
        <fullName evidence="5">Type-3 mutarotase</fullName>
    </alternativeName>
</protein>
<dbReference type="UniPathway" id="UPA00125"/>
<dbReference type="Proteomes" id="UP000250675">
    <property type="component" value="Unassembled WGS sequence"/>
</dbReference>
<evidence type="ECO:0000313" key="8">
    <source>
        <dbReference type="Proteomes" id="UP000250675"/>
    </source>
</evidence>
<comment type="catalytic activity">
    <reaction evidence="5">
        <text>alpha-L-rhamnose = beta-L-rhamnose</text>
        <dbReference type="Rhea" id="RHEA:25584"/>
        <dbReference type="ChEBI" id="CHEBI:27586"/>
        <dbReference type="ChEBI" id="CHEBI:27907"/>
        <dbReference type="EC" id="5.1.3.32"/>
    </reaction>
</comment>
<dbReference type="NCBIfam" id="TIGR02625">
    <property type="entry name" value="YiiL_rotase"/>
    <property type="match status" value="1"/>
</dbReference>
<dbReference type="InterPro" id="IPR008000">
    <property type="entry name" value="Rham/fucose_mutarotase"/>
</dbReference>
<gene>
    <name evidence="5 7" type="primary">rhaM</name>
    <name evidence="7" type="ORF">NCTC9645_05633</name>
</gene>
<dbReference type="PANTHER" id="PTHR34389">
    <property type="entry name" value="L-RHAMNOSE MUTAROTASE"/>
    <property type="match status" value="1"/>
</dbReference>
<evidence type="ECO:0000256" key="4">
    <source>
        <dbReference type="ARBA" id="ARBA00023308"/>
    </source>
</evidence>
<feature type="binding site" evidence="5">
    <location>
        <position position="41"/>
    </location>
    <ligand>
        <name>substrate</name>
    </ligand>
</feature>
<dbReference type="InterPro" id="IPR011008">
    <property type="entry name" value="Dimeric_a/b-barrel"/>
</dbReference>
<dbReference type="HAMAP" id="MF_01663">
    <property type="entry name" value="L_rham_rotase"/>
    <property type="match status" value="1"/>
</dbReference>